<dbReference type="EMBL" id="CP136920">
    <property type="protein sequence ID" value="WOO41417.1"/>
    <property type="molecule type" value="Genomic_DNA"/>
</dbReference>
<proteinExistence type="predicted"/>
<evidence type="ECO:0000313" key="4">
    <source>
        <dbReference type="Proteomes" id="UP001304300"/>
    </source>
</evidence>
<dbReference type="PANTHER" id="PTHR38731">
    <property type="entry name" value="LIPL45-RELATED LIPOPROTEIN-RELATED"/>
    <property type="match status" value="1"/>
</dbReference>
<evidence type="ECO:0000313" key="3">
    <source>
        <dbReference type="EMBL" id="WOO41417.1"/>
    </source>
</evidence>
<sequence>MTNLLQQTSVVDRIGRISSMVSSFKKPVAVAILATAGSALFNSALAADGTIKAFLVQGNVKIVDNESGRSTPLKRGQTFGDGFTVITESDSSALLLFSNGSAVNVTPDSSLELKEFTQDSANTNISLQPETSASKTDLKLDYGGIIGEVKKLNPSSSYTVSTPAGSAGIRGTTYEVYYSEATGETTIRTIEGTVVASFEGNVLNVPAGENVQVNESGLGQLAANNPQQTLATQRIMAASLAAGRAGEQAENAAGAAGVLEADARDFGDSAATAAFAQATRDTANLTTLDAITAAANTAEANTVAAFQSIVNNAVGDQPQSDVSRIIKTAGRIAARDVVNGENVQDLNIPNIVSQAERIDNTINTIDTERGAGFENLPIEGIPQSGN</sequence>
<feature type="domain" description="FecR protein" evidence="2">
    <location>
        <begin position="84"/>
        <end position="194"/>
    </location>
</feature>
<dbReference type="InterPro" id="IPR006860">
    <property type="entry name" value="FecR"/>
</dbReference>
<feature type="signal peptide" evidence="1">
    <location>
        <begin position="1"/>
        <end position="46"/>
    </location>
</feature>
<dbReference type="AlphaFoldDB" id="A0AAQ3QW13"/>
<evidence type="ECO:0000259" key="2">
    <source>
        <dbReference type="Pfam" id="PF04773"/>
    </source>
</evidence>
<accession>A0AAQ3QW13</accession>
<keyword evidence="4" id="KW-1185">Reference proteome</keyword>
<name>A0AAQ3QW13_9BACT</name>
<dbReference type="RefSeq" id="WP_317833901.1">
    <property type="nucleotide sequence ID" value="NZ_CP136920.1"/>
</dbReference>
<keyword evidence="1" id="KW-0732">Signal</keyword>
<feature type="chain" id="PRO_5042834950" evidence="1">
    <location>
        <begin position="47"/>
        <end position="386"/>
    </location>
</feature>
<reference evidence="3 4" key="1">
    <citation type="submission" date="2023-10" db="EMBL/GenBank/DDBJ databases">
        <title>Rubellicoccus peritrichatus gen. nov., sp. nov., isolated from an algae of coral reef tank.</title>
        <authorList>
            <person name="Luo J."/>
        </authorList>
    </citation>
    <scope>NUCLEOTIDE SEQUENCE [LARGE SCALE GENOMIC DNA]</scope>
    <source>
        <strain evidence="3 4">CR14</strain>
    </source>
</reference>
<evidence type="ECO:0000256" key="1">
    <source>
        <dbReference type="SAM" id="SignalP"/>
    </source>
</evidence>
<dbReference type="Gene3D" id="2.60.120.1440">
    <property type="match status" value="1"/>
</dbReference>
<gene>
    <name evidence="3" type="ORF">RZN69_22585</name>
</gene>
<organism evidence="3 4">
    <name type="scientific">Rubellicoccus peritrichatus</name>
    <dbReference type="NCBI Taxonomy" id="3080537"/>
    <lineage>
        <taxon>Bacteria</taxon>
        <taxon>Pseudomonadati</taxon>
        <taxon>Verrucomicrobiota</taxon>
        <taxon>Opitutia</taxon>
        <taxon>Puniceicoccales</taxon>
        <taxon>Cerasicoccaceae</taxon>
        <taxon>Rubellicoccus</taxon>
    </lineage>
</organism>
<dbReference type="Proteomes" id="UP001304300">
    <property type="component" value="Chromosome"/>
</dbReference>
<dbReference type="Pfam" id="PF04773">
    <property type="entry name" value="FecR"/>
    <property type="match status" value="1"/>
</dbReference>
<protein>
    <submittedName>
        <fullName evidence="3">FecR family protein</fullName>
    </submittedName>
</protein>